<feature type="region of interest" description="Disordered" evidence="1">
    <location>
        <begin position="1"/>
        <end position="172"/>
    </location>
</feature>
<feature type="region of interest" description="Disordered" evidence="1">
    <location>
        <begin position="198"/>
        <end position="231"/>
    </location>
</feature>
<feature type="compositionally biased region" description="Basic residues" evidence="1">
    <location>
        <begin position="1"/>
        <end position="25"/>
    </location>
</feature>
<feature type="compositionally biased region" description="Low complexity" evidence="1">
    <location>
        <begin position="51"/>
        <end position="67"/>
    </location>
</feature>
<accession>A0A0A9D331</accession>
<reference evidence="2" key="1">
    <citation type="submission" date="2014-09" db="EMBL/GenBank/DDBJ databases">
        <authorList>
            <person name="Magalhaes I.L.F."/>
            <person name="Oliveira U."/>
            <person name="Santos F.R."/>
            <person name="Vidigal T.H.D.A."/>
            <person name="Brescovit A.D."/>
            <person name="Santos A.J."/>
        </authorList>
    </citation>
    <scope>NUCLEOTIDE SEQUENCE</scope>
    <source>
        <tissue evidence="2">Shoot tissue taken approximately 20 cm above the soil surface</tissue>
    </source>
</reference>
<sequence length="231" mass="25132">MRQDQRHRRRAPSPGRRAHRPRAAGHARPTARPAGPVAALQSAPRGHPPRHLLAPAAPVAVPAGQPALRRHPRRGRQSLGARAPRAVPQQPLRRRPVRAQQPDQAPVAEAGRQPPLRRPPEHQHPPPRGVQRLVQRPQRLHPQLPRALSAGVLRRQPPPLRQAPPGPAMPAVLPVPGALARRCCRPRVEEEKEALWRGGRGRCGGRRGGCSACSGAAGTVRGSPPTENERR</sequence>
<proteinExistence type="predicted"/>
<reference evidence="2" key="2">
    <citation type="journal article" date="2015" name="Data Brief">
        <title>Shoot transcriptome of the giant reed, Arundo donax.</title>
        <authorList>
            <person name="Barrero R.A."/>
            <person name="Guerrero F.D."/>
            <person name="Moolhuijzen P."/>
            <person name="Goolsby J.A."/>
            <person name="Tidwell J."/>
            <person name="Bellgard S.E."/>
            <person name="Bellgard M.I."/>
        </authorList>
    </citation>
    <scope>NUCLEOTIDE SEQUENCE</scope>
    <source>
        <tissue evidence="2">Shoot tissue taken approximately 20 cm above the soil surface</tissue>
    </source>
</reference>
<feature type="compositionally biased region" description="Low complexity" evidence="1">
    <location>
        <begin position="26"/>
        <end position="36"/>
    </location>
</feature>
<protein>
    <submittedName>
        <fullName evidence="2">Uncharacterized protein</fullName>
    </submittedName>
</protein>
<evidence type="ECO:0000313" key="2">
    <source>
        <dbReference type="EMBL" id="JAD82226.1"/>
    </source>
</evidence>
<dbReference type="EMBL" id="GBRH01215669">
    <property type="protein sequence ID" value="JAD82226.1"/>
    <property type="molecule type" value="Transcribed_RNA"/>
</dbReference>
<feature type="compositionally biased region" description="Low complexity" evidence="1">
    <location>
        <begin position="209"/>
        <end position="218"/>
    </location>
</feature>
<feature type="compositionally biased region" description="Pro residues" evidence="1">
    <location>
        <begin position="156"/>
        <end position="168"/>
    </location>
</feature>
<feature type="compositionally biased region" description="Low complexity" evidence="1">
    <location>
        <begin position="81"/>
        <end position="91"/>
    </location>
</feature>
<organism evidence="2">
    <name type="scientific">Arundo donax</name>
    <name type="common">Giant reed</name>
    <name type="synonym">Donax arundinaceus</name>
    <dbReference type="NCBI Taxonomy" id="35708"/>
    <lineage>
        <taxon>Eukaryota</taxon>
        <taxon>Viridiplantae</taxon>
        <taxon>Streptophyta</taxon>
        <taxon>Embryophyta</taxon>
        <taxon>Tracheophyta</taxon>
        <taxon>Spermatophyta</taxon>
        <taxon>Magnoliopsida</taxon>
        <taxon>Liliopsida</taxon>
        <taxon>Poales</taxon>
        <taxon>Poaceae</taxon>
        <taxon>PACMAD clade</taxon>
        <taxon>Arundinoideae</taxon>
        <taxon>Arundineae</taxon>
        <taxon>Arundo</taxon>
    </lineage>
</organism>
<dbReference type="AlphaFoldDB" id="A0A0A9D331"/>
<evidence type="ECO:0000256" key="1">
    <source>
        <dbReference type="SAM" id="MobiDB-lite"/>
    </source>
</evidence>
<name>A0A0A9D331_ARUDO</name>